<dbReference type="PANTHER" id="PTHR36115:SF9">
    <property type="entry name" value="LMO1584 PROTEIN"/>
    <property type="match status" value="1"/>
</dbReference>
<evidence type="ECO:0000313" key="9">
    <source>
        <dbReference type="Proteomes" id="UP000198897"/>
    </source>
</evidence>
<sequence length="180" mass="20822">METTEEHPGVKPPLSLMRGQKEDIQRLLYAGFWTRFFAYIIDLLVLWSVNTVVTKPLIGLLNLEEAELWIEMFSASNLLTSLLFFLYFILMTKFFRATLGKMIFGLSVESLTDKPLTNGQIFFRECIGRYISMAIFGIPYLVVAFTKRHQGIHDLFADTSVIKNKFRQLNHLIEDKSDSE</sequence>
<evidence type="ECO:0000256" key="5">
    <source>
        <dbReference type="ARBA" id="ARBA00023136"/>
    </source>
</evidence>
<evidence type="ECO:0000259" key="7">
    <source>
        <dbReference type="Pfam" id="PF06271"/>
    </source>
</evidence>
<dbReference type="RefSeq" id="WP_089749405.1">
    <property type="nucleotide sequence ID" value="NZ_FOOG01000001.1"/>
</dbReference>
<dbReference type="PANTHER" id="PTHR36115">
    <property type="entry name" value="PROLINE-RICH ANTIGEN HOMOLOG-RELATED"/>
    <property type="match status" value="1"/>
</dbReference>
<protein>
    <submittedName>
        <fullName evidence="8">Uncharacterized membrane protein YckC, RDD family</fullName>
    </submittedName>
</protein>
<evidence type="ECO:0000256" key="1">
    <source>
        <dbReference type="ARBA" id="ARBA00004651"/>
    </source>
</evidence>
<feature type="transmembrane region" description="Helical" evidence="6">
    <location>
        <begin position="69"/>
        <end position="90"/>
    </location>
</feature>
<comment type="subcellular location">
    <subcellularLocation>
        <location evidence="1">Cell membrane</location>
        <topology evidence="1">Multi-pass membrane protein</topology>
    </subcellularLocation>
</comment>
<dbReference type="InterPro" id="IPR051791">
    <property type="entry name" value="Pra-immunoreactive"/>
</dbReference>
<dbReference type="Pfam" id="PF06271">
    <property type="entry name" value="RDD"/>
    <property type="match status" value="1"/>
</dbReference>
<accession>A0A1I2JKV7</accession>
<feature type="domain" description="RDD" evidence="7">
    <location>
        <begin position="29"/>
        <end position="157"/>
    </location>
</feature>
<dbReference type="InterPro" id="IPR010432">
    <property type="entry name" value="RDD"/>
</dbReference>
<dbReference type="AlphaFoldDB" id="A0A1I2JKV7"/>
<evidence type="ECO:0000256" key="2">
    <source>
        <dbReference type="ARBA" id="ARBA00022475"/>
    </source>
</evidence>
<name>A0A1I2JKV7_9BACI</name>
<dbReference type="OrthoDB" id="9793824at2"/>
<keyword evidence="4 6" id="KW-1133">Transmembrane helix</keyword>
<evidence type="ECO:0000256" key="3">
    <source>
        <dbReference type="ARBA" id="ARBA00022692"/>
    </source>
</evidence>
<evidence type="ECO:0000256" key="4">
    <source>
        <dbReference type="ARBA" id="ARBA00022989"/>
    </source>
</evidence>
<gene>
    <name evidence="8" type="ORF">SAMN05216353_101301</name>
</gene>
<keyword evidence="9" id="KW-1185">Reference proteome</keyword>
<proteinExistence type="predicted"/>
<dbReference type="Proteomes" id="UP000198897">
    <property type="component" value="Unassembled WGS sequence"/>
</dbReference>
<reference evidence="9" key="1">
    <citation type="submission" date="2016-10" db="EMBL/GenBank/DDBJ databases">
        <authorList>
            <person name="Varghese N."/>
            <person name="Submissions S."/>
        </authorList>
    </citation>
    <scope>NUCLEOTIDE SEQUENCE [LARGE SCALE GENOMIC DNA]</scope>
    <source>
        <strain evidence="9">FP5</strain>
    </source>
</reference>
<dbReference type="GO" id="GO:0005886">
    <property type="term" value="C:plasma membrane"/>
    <property type="evidence" value="ECO:0007669"/>
    <property type="project" value="UniProtKB-SubCell"/>
</dbReference>
<feature type="transmembrane region" description="Helical" evidence="6">
    <location>
        <begin position="27"/>
        <end position="49"/>
    </location>
</feature>
<evidence type="ECO:0000313" key="8">
    <source>
        <dbReference type="EMBL" id="SFF55535.1"/>
    </source>
</evidence>
<keyword evidence="5 6" id="KW-0472">Membrane</keyword>
<organism evidence="8 9">
    <name type="scientific">Halobacillus alkaliphilus</name>
    <dbReference type="NCBI Taxonomy" id="396056"/>
    <lineage>
        <taxon>Bacteria</taxon>
        <taxon>Bacillati</taxon>
        <taxon>Bacillota</taxon>
        <taxon>Bacilli</taxon>
        <taxon>Bacillales</taxon>
        <taxon>Bacillaceae</taxon>
        <taxon>Halobacillus</taxon>
    </lineage>
</organism>
<evidence type="ECO:0000256" key="6">
    <source>
        <dbReference type="SAM" id="Phobius"/>
    </source>
</evidence>
<keyword evidence="2" id="KW-1003">Cell membrane</keyword>
<keyword evidence="3 6" id="KW-0812">Transmembrane</keyword>
<dbReference type="EMBL" id="FOOG01000001">
    <property type="protein sequence ID" value="SFF55535.1"/>
    <property type="molecule type" value="Genomic_DNA"/>
</dbReference>